<keyword evidence="3" id="KW-0813">Transport</keyword>
<protein>
    <recommendedName>
        <fullName evidence="11">Vacuolar protein sorting-associated protein 52</fullName>
    </recommendedName>
</protein>
<dbReference type="AlphaFoldDB" id="R4XGC5"/>
<evidence type="ECO:0000256" key="6">
    <source>
        <dbReference type="SAM" id="MobiDB-lite"/>
    </source>
</evidence>
<dbReference type="InterPro" id="IPR048361">
    <property type="entry name" value="Vps52_C"/>
</dbReference>
<comment type="caution">
    <text evidence="9">The sequence shown here is derived from an EMBL/GenBank/DDBJ whole genome shotgun (WGS) entry which is preliminary data.</text>
</comment>
<dbReference type="PANTHER" id="PTHR14190">
    <property type="entry name" value="SUPPRESSOR OF ACTIN MUTATIONS 2/VACUOLAR PROTEIN SORTING 52"/>
    <property type="match status" value="1"/>
</dbReference>
<dbReference type="EMBL" id="CAHR02000354">
    <property type="protein sequence ID" value="CCG84952.1"/>
    <property type="molecule type" value="Genomic_DNA"/>
</dbReference>
<name>R4XGC5_TAPDE</name>
<feature type="domain" description="Vps52 coiled-coil" evidence="7">
    <location>
        <begin position="57"/>
        <end position="216"/>
    </location>
</feature>
<keyword evidence="5" id="KW-0333">Golgi apparatus</keyword>
<dbReference type="eggNOG" id="KOG1961">
    <property type="taxonomic scope" value="Eukaryota"/>
</dbReference>
<dbReference type="STRING" id="1097556.R4XGC5"/>
<evidence type="ECO:0000256" key="3">
    <source>
        <dbReference type="ARBA" id="ARBA00022448"/>
    </source>
</evidence>
<dbReference type="InterPro" id="IPR007258">
    <property type="entry name" value="Vps52"/>
</dbReference>
<dbReference type="GO" id="GO:0005829">
    <property type="term" value="C:cytosol"/>
    <property type="evidence" value="ECO:0007669"/>
    <property type="project" value="GOC"/>
</dbReference>
<keyword evidence="4" id="KW-0653">Protein transport</keyword>
<dbReference type="GO" id="GO:0015031">
    <property type="term" value="P:protein transport"/>
    <property type="evidence" value="ECO:0007669"/>
    <property type="project" value="UniProtKB-KW"/>
</dbReference>
<evidence type="ECO:0008006" key="11">
    <source>
        <dbReference type="Google" id="ProtNLM"/>
    </source>
</evidence>
<dbReference type="PANTHER" id="PTHR14190:SF7">
    <property type="entry name" value="VACUOLAR PROTEIN SORTING-ASSOCIATED PROTEIN 52 HOMOLOG"/>
    <property type="match status" value="1"/>
</dbReference>
<sequence>MSLTLLDNILAGGQEHLSLSKDSISRSSNAPEEQRTDLVKGTEDDLKARAAVAKLFDLKKSILSCDEVLSRIQSYMGTFQADLKSVSSDIESLQTRSGEMASRLQHRKDLEAVLGPAIEESILSPQLIRRIIEAKVDRSWLAALDSLEQFSENEARQRTIKTEFPAQEVEKLRNIAVARIRDYLVTKIKSLRLPKSNIQIIQQSSLLRVRKLFTFLSRYHEVLSSEIMQAYCLTMKWYYTTHFEKYQRSLSRIQIRNITKQELLGAEEIPRSLGNMFISTQKQSVKKDSPGSLVMTLGTRAKYLHDNTSGIILAYLADTEKESYFLERVFRSYIVALVENAAVEYLFMNEFFAPKGARTISEHYSTTFEPLFQAAQNYVKLMVSDSLDVLGILTCIRVCQKLSFDLQKRKVAGLEGFLDVLLITLWPKLQSVMDLHCQATKSAAVSVSSVNESAKNKTALPFTKKFSDLVFGILVLSKASREEEPVSHSLDRLIHDFESSLTRMAATCDPKLRNQFLFRNYLHISEQIDNTAGPLAEKHKRSFKSFVESLG</sequence>
<dbReference type="VEuPathDB" id="FungiDB:TAPDE_005516"/>
<dbReference type="GO" id="GO:0042147">
    <property type="term" value="P:retrograde transport, endosome to Golgi"/>
    <property type="evidence" value="ECO:0007669"/>
    <property type="project" value="TreeGrafter"/>
</dbReference>
<evidence type="ECO:0000256" key="1">
    <source>
        <dbReference type="ARBA" id="ARBA00004601"/>
    </source>
</evidence>
<feature type="region of interest" description="Disordered" evidence="6">
    <location>
        <begin position="20"/>
        <end position="39"/>
    </location>
</feature>
<comment type="subcellular location">
    <subcellularLocation>
        <location evidence="1">Golgi apparatus</location>
        <location evidence="1">trans-Golgi network</location>
    </subcellularLocation>
</comment>
<reference evidence="9 10" key="1">
    <citation type="journal article" date="2013" name="MBio">
        <title>Genome sequencing of the plant pathogen Taphrina deformans, the causal agent of peach leaf curl.</title>
        <authorList>
            <person name="Cisse O.H."/>
            <person name="Almeida J.M.G.C.F."/>
            <person name="Fonseca A."/>
            <person name="Kumar A.A."/>
            <person name="Salojaervi J."/>
            <person name="Overmyer K."/>
            <person name="Hauser P.M."/>
            <person name="Pagni M."/>
        </authorList>
    </citation>
    <scope>NUCLEOTIDE SEQUENCE [LARGE SCALE GENOMIC DNA]</scope>
    <source>
        <strain evidence="10">PYCC 5710 / ATCC 11124 / CBS 356.35 / IMI 108563 / JCM 9778 / NBRC 8474</strain>
    </source>
</reference>
<dbReference type="OrthoDB" id="19482at2759"/>
<evidence type="ECO:0000256" key="4">
    <source>
        <dbReference type="ARBA" id="ARBA00022927"/>
    </source>
</evidence>
<evidence type="ECO:0000259" key="8">
    <source>
        <dbReference type="Pfam" id="PF20655"/>
    </source>
</evidence>
<dbReference type="GO" id="GO:0000938">
    <property type="term" value="C:GARP complex"/>
    <property type="evidence" value="ECO:0007669"/>
    <property type="project" value="TreeGrafter"/>
</dbReference>
<dbReference type="GO" id="GO:0006896">
    <property type="term" value="P:Golgi to vacuole transport"/>
    <property type="evidence" value="ECO:0007669"/>
    <property type="project" value="TreeGrafter"/>
</dbReference>
<comment type="similarity">
    <text evidence="2">Belongs to the VPS52 family.</text>
</comment>
<dbReference type="Pfam" id="PF20655">
    <property type="entry name" value="Vps52_C"/>
    <property type="match status" value="1"/>
</dbReference>
<evidence type="ECO:0000259" key="7">
    <source>
        <dbReference type="Pfam" id="PF04129"/>
    </source>
</evidence>
<organism evidence="9 10">
    <name type="scientific">Taphrina deformans (strain PYCC 5710 / ATCC 11124 / CBS 356.35 / IMI 108563 / JCM 9778 / NBRC 8474)</name>
    <name type="common">Peach leaf curl fungus</name>
    <name type="synonym">Lalaria deformans</name>
    <dbReference type="NCBI Taxonomy" id="1097556"/>
    <lineage>
        <taxon>Eukaryota</taxon>
        <taxon>Fungi</taxon>
        <taxon>Dikarya</taxon>
        <taxon>Ascomycota</taxon>
        <taxon>Taphrinomycotina</taxon>
        <taxon>Taphrinomycetes</taxon>
        <taxon>Taphrinales</taxon>
        <taxon>Taphrinaceae</taxon>
        <taxon>Taphrina</taxon>
    </lineage>
</organism>
<dbReference type="InterPro" id="IPR048319">
    <property type="entry name" value="Vps52_CC"/>
</dbReference>
<feature type="domain" description="Vps52 C-terminal" evidence="8">
    <location>
        <begin position="234"/>
        <end position="541"/>
    </location>
</feature>
<proteinExistence type="inferred from homology"/>
<evidence type="ECO:0000256" key="2">
    <source>
        <dbReference type="ARBA" id="ARBA00008180"/>
    </source>
</evidence>
<dbReference type="GO" id="GO:0032456">
    <property type="term" value="P:endocytic recycling"/>
    <property type="evidence" value="ECO:0007669"/>
    <property type="project" value="TreeGrafter"/>
</dbReference>
<dbReference type="Proteomes" id="UP000013776">
    <property type="component" value="Unassembled WGS sequence"/>
</dbReference>
<evidence type="ECO:0000313" key="9">
    <source>
        <dbReference type="EMBL" id="CCG84952.1"/>
    </source>
</evidence>
<dbReference type="Pfam" id="PF04129">
    <property type="entry name" value="Vps52_CC"/>
    <property type="match status" value="1"/>
</dbReference>
<evidence type="ECO:0000256" key="5">
    <source>
        <dbReference type="ARBA" id="ARBA00023034"/>
    </source>
</evidence>
<gene>
    <name evidence="9" type="ORF">TAPDE_005516</name>
</gene>
<keyword evidence="10" id="KW-1185">Reference proteome</keyword>
<accession>R4XGC5</accession>
<dbReference type="GO" id="GO:0019905">
    <property type="term" value="F:syntaxin binding"/>
    <property type="evidence" value="ECO:0007669"/>
    <property type="project" value="TreeGrafter"/>
</dbReference>
<evidence type="ECO:0000313" key="10">
    <source>
        <dbReference type="Proteomes" id="UP000013776"/>
    </source>
</evidence>